<evidence type="ECO:0000256" key="3">
    <source>
        <dbReference type="SAM" id="SignalP"/>
    </source>
</evidence>
<dbReference type="Gene3D" id="1.25.40.10">
    <property type="entry name" value="Tetratricopeptide repeat domain"/>
    <property type="match status" value="1"/>
</dbReference>
<sequence length="542" mass="61506">MKAQLLLIFTLLVVNSGVAHSQTPVPNPQITATPTVAPTTTVTPKSSSQSNNTKASRKDLLKALEEVDKGFTTLVFLLIKILVAILSLFVIRRFFLLITNRSSQLIIDNFSNATGADEIEGVLTGLSQLARERLAREMKSVYQRSKEHITSVGPQIHLSSDKFPLPQATANQQLTNFISSVKELTPDQIDPLVQLLAVLFPPYGTKVTGTLQSQGEEHKRIGITFEIQDIDNRIAAQIYTIWEVSDSEAGKDSKRLLKDRFRQLLRTASRWLALELSKREMIRGIPKFYLGSKRQRYLGQIHNFFGVLNQSSAQTHGQFFYQLAIEELQQAIEFYPDWYQPYDNLAETYSLLGRTQGDRRIGNLQSAIAHYDEALKRVTEPNVQLRIKVAKAITQLLTGKEDLILAAKQEIQNLETAKNWDATTVLNYRLLYYLACWYALAYRLDNADETQKRAYLYLTYSLARDKSRDFWEWVGKDPDLESIRGRLPELKSALLKKLNEKPELPTLTGKDFVESIEEVLGTVSWGSRVMGRWGVWGGEEMG</sequence>
<evidence type="ECO:0008006" key="6">
    <source>
        <dbReference type="Google" id="ProtNLM"/>
    </source>
</evidence>
<dbReference type="RefSeq" id="WP_102173791.1">
    <property type="nucleotide sequence ID" value="NZ_NMQA01000182.1"/>
</dbReference>
<feature type="transmembrane region" description="Helical" evidence="2">
    <location>
        <begin position="70"/>
        <end position="91"/>
    </location>
</feature>
<evidence type="ECO:0000256" key="2">
    <source>
        <dbReference type="SAM" id="Phobius"/>
    </source>
</evidence>
<feature type="chain" id="PRO_5014970013" description="Tetratricopeptide repeat protein" evidence="3">
    <location>
        <begin position="22"/>
        <end position="542"/>
    </location>
</feature>
<dbReference type="Proteomes" id="UP000235025">
    <property type="component" value="Unassembled WGS sequence"/>
</dbReference>
<dbReference type="SUPFAM" id="SSF48452">
    <property type="entry name" value="TPR-like"/>
    <property type="match status" value="1"/>
</dbReference>
<feature type="signal peptide" evidence="3">
    <location>
        <begin position="1"/>
        <end position="21"/>
    </location>
</feature>
<comment type="caution">
    <text evidence="4">The sequence shown here is derived from an EMBL/GenBank/DDBJ whole genome shotgun (WGS) entry which is preliminary data.</text>
</comment>
<keyword evidence="3" id="KW-0732">Signal</keyword>
<feature type="region of interest" description="Disordered" evidence="1">
    <location>
        <begin position="22"/>
        <end position="55"/>
    </location>
</feature>
<evidence type="ECO:0000313" key="5">
    <source>
        <dbReference type="Proteomes" id="UP000235025"/>
    </source>
</evidence>
<feature type="compositionally biased region" description="Polar residues" evidence="1">
    <location>
        <begin position="45"/>
        <end position="54"/>
    </location>
</feature>
<evidence type="ECO:0000313" key="4">
    <source>
        <dbReference type="EMBL" id="PLZ97292.1"/>
    </source>
</evidence>
<keyword evidence="2" id="KW-0472">Membrane</keyword>
<dbReference type="EMBL" id="NMQA01000182">
    <property type="protein sequence ID" value="PLZ97292.1"/>
    <property type="molecule type" value="Genomic_DNA"/>
</dbReference>
<accession>A0A2N6KE90</accession>
<proteinExistence type="predicted"/>
<feature type="compositionally biased region" description="Low complexity" evidence="1">
    <location>
        <begin position="31"/>
        <end position="44"/>
    </location>
</feature>
<keyword evidence="2" id="KW-1133">Transmembrane helix</keyword>
<gene>
    <name evidence="4" type="ORF">CEN50_15600</name>
</gene>
<name>A0A2N6KE90_9CYAN</name>
<dbReference type="InterPro" id="IPR011990">
    <property type="entry name" value="TPR-like_helical_dom_sf"/>
</dbReference>
<keyword evidence="2" id="KW-0812">Transmembrane</keyword>
<protein>
    <recommendedName>
        <fullName evidence="6">Tetratricopeptide repeat protein</fullName>
    </recommendedName>
</protein>
<evidence type="ECO:0000256" key="1">
    <source>
        <dbReference type="SAM" id="MobiDB-lite"/>
    </source>
</evidence>
<organism evidence="4 5">
    <name type="scientific">Fischerella thermalis CCMEE 5268</name>
    <dbReference type="NCBI Taxonomy" id="2019662"/>
    <lineage>
        <taxon>Bacteria</taxon>
        <taxon>Bacillati</taxon>
        <taxon>Cyanobacteriota</taxon>
        <taxon>Cyanophyceae</taxon>
        <taxon>Nostocales</taxon>
        <taxon>Hapalosiphonaceae</taxon>
        <taxon>Fischerella</taxon>
    </lineage>
</organism>
<dbReference type="AlphaFoldDB" id="A0A2N6KE90"/>
<reference evidence="4 5" key="1">
    <citation type="submission" date="2017-07" db="EMBL/GenBank/DDBJ databases">
        <title>Genomes of Fischerella (Mastigocladus) sp. strains.</title>
        <authorList>
            <person name="Miller S.R."/>
        </authorList>
    </citation>
    <scope>NUCLEOTIDE SEQUENCE [LARGE SCALE GENOMIC DNA]</scope>
    <source>
        <strain evidence="4 5">CCMEE 5268</strain>
    </source>
</reference>